<evidence type="ECO:0000313" key="3">
    <source>
        <dbReference type="Proteomes" id="UP000470875"/>
    </source>
</evidence>
<reference evidence="2 3" key="1">
    <citation type="submission" date="2019-08" db="EMBL/GenBank/DDBJ databases">
        <title>In-depth cultivation of the pig gut microbiome towards novel bacterial diversity and tailored functional studies.</title>
        <authorList>
            <person name="Wylensek D."/>
            <person name="Hitch T.C.A."/>
            <person name="Clavel T."/>
        </authorList>
    </citation>
    <scope>NUCLEOTIDE SEQUENCE [LARGE SCALE GENOMIC DNA]</scope>
    <source>
        <strain evidence="2 3">WB03_NA08</strain>
    </source>
</reference>
<keyword evidence="1" id="KW-0472">Membrane</keyword>
<feature type="transmembrane region" description="Helical" evidence="1">
    <location>
        <begin position="221"/>
        <end position="239"/>
    </location>
</feature>
<dbReference type="EMBL" id="VULO01000007">
    <property type="protein sequence ID" value="MSS84439.1"/>
    <property type="molecule type" value="Genomic_DNA"/>
</dbReference>
<evidence type="ECO:0000313" key="2">
    <source>
        <dbReference type="EMBL" id="MSS84439.1"/>
    </source>
</evidence>
<keyword evidence="1" id="KW-0812">Transmembrane</keyword>
<comment type="caution">
    <text evidence="2">The sequence shown here is derived from an EMBL/GenBank/DDBJ whole genome shotgun (WGS) entry which is preliminary data.</text>
</comment>
<feature type="transmembrane region" description="Helical" evidence="1">
    <location>
        <begin position="189"/>
        <end position="214"/>
    </location>
</feature>
<keyword evidence="1" id="KW-1133">Transmembrane helix</keyword>
<organism evidence="2 3">
    <name type="scientific">Scrofimicrobium canadense</name>
    <dbReference type="NCBI Taxonomy" id="2652290"/>
    <lineage>
        <taxon>Bacteria</taxon>
        <taxon>Bacillati</taxon>
        <taxon>Actinomycetota</taxon>
        <taxon>Actinomycetes</taxon>
        <taxon>Actinomycetales</taxon>
        <taxon>Actinomycetaceae</taxon>
        <taxon>Scrofimicrobium</taxon>
    </lineage>
</organism>
<accession>A0A6N7VRN9</accession>
<proteinExistence type="predicted"/>
<dbReference type="Proteomes" id="UP000470875">
    <property type="component" value="Unassembled WGS sequence"/>
</dbReference>
<evidence type="ECO:0000256" key="1">
    <source>
        <dbReference type="SAM" id="Phobius"/>
    </source>
</evidence>
<gene>
    <name evidence="2" type="ORF">FYJ24_06615</name>
</gene>
<keyword evidence="3" id="KW-1185">Reference proteome</keyword>
<dbReference type="AlphaFoldDB" id="A0A6N7VRN9"/>
<feature type="transmembrane region" description="Helical" evidence="1">
    <location>
        <begin position="164"/>
        <end position="183"/>
    </location>
</feature>
<sequence length="295" mass="33043">MTRSWIRDYFESLVPRPGKFAAQDVVARSTLDPRRVRAVAHVQKLAELSGQNSRVVSFDQLEDLHLLRKDCEKGARLWIVEATFDQVEDAYPGIARDLGGDVVGIHPPNLLRWMVANHSEATEVLDGIDTVRIPQDIVVALEDKKVYTRRASALSRLLKNPQTLVYLVVFVYSSLRALPVVFVKEFYGSVILLWSIDVTTAIPYTWGVLAMVLAAKRWVRVAGALTTVITFMAPYIYFWMHGSSYPWYVTVIVAFLISTGVGIEIAKYVQEKSLEKKYSSAIVGSAPQSSPKSHA</sequence>
<dbReference type="RefSeq" id="WP_154544802.1">
    <property type="nucleotide sequence ID" value="NZ_VULO01000007.1"/>
</dbReference>
<name>A0A6N7VRN9_9ACTO</name>
<protein>
    <submittedName>
        <fullName evidence="2">Uncharacterized protein</fullName>
    </submittedName>
</protein>
<feature type="transmembrane region" description="Helical" evidence="1">
    <location>
        <begin position="245"/>
        <end position="266"/>
    </location>
</feature>